<feature type="compositionally biased region" description="Low complexity" evidence="7">
    <location>
        <begin position="26"/>
        <end position="41"/>
    </location>
</feature>
<protein>
    <submittedName>
        <fullName evidence="9">Lipoprotein</fullName>
    </submittedName>
</protein>
<evidence type="ECO:0000256" key="3">
    <source>
        <dbReference type="ARBA" id="ARBA00023136"/>
    </source>
</evidence>
<comment type="caution">
    <text evidence="8">The sequence shown here is derived from an EMBL/GenBank/DDBJ whole genome shotgun (WGS) entry which is preliminary data.</text>
</comment>
<keyword evidence="4" id="KW-0564">Palmitate</keyword>
<dbReference type="EMBL" id="BJUK01000006">
    <property type="protein sequence ID" value="GEK46459.1"/>
    <property type="molecule type" value="Genomic_DNA"/>
</dbReference>
<keyword evidence="6 9" id="KW-0449">Lipoprotein</keyword>
<evidence type="ECO:0000256" key="6">
    <source>
        <dbReference type="ARBA" id="ARBA00023288"/>
    </source>
</evidence>
<accession>A0A510X4Z1</accession>
<evidence type="ECO:0000256" key="7">
    <source>
        <dbReference type="SAM" id="MobiDB-lite"/>
    </source>
</evidence>
<dbReference type="EMBL" id="JAEDAF010000012">
    <property type="protein sequence ID" value="MBH8581062.1"/>
    <property type="molecule type" value="Genomic_DNA"/>
</dbReference>
<reference evidence="9 11" key="2">
    <citation type="submission" date="2020-12" db="EMBL/GenBank/DDBJ databases">
        <title>Draft genome sequence of Halomonas pacifica strain CARE-V15.</title>
        <authorList>
            <person name="Vignesh N."/>
            <person name="Thabitha A."/>
            <person name="Saravanan R."/>
            <person name="Manigandan V."/>
        </authorList>
    </citation>
    <scope>NUCLEOTIDE SEQUENCE [LARGE SCALE GENOMIC DNA]</scope>
    <source>
        <strain evidence="9 11">CARE-V15</strain>
    </source>
</reference>
<dbReference type="Proteomes" id="UP000321275">
    <property type="component" value="Unassembled WGS sequence"/>
</dbReference>
<evidence type="ECO:0000256" key="2">
    <source>
        <dbReference type="ARBA" id="ARBA00022729"/>
    </source>
</evidence>
<feature type="region of interest" description="Disordered" evidence="7">
    <location>
        <begin position="22"/>
        <end position="41"/>
    </location>
</feature>
<dbReference type="PROSITE" id="PS51257">
    <property type="entry name" value="PROKAR_LIPOPROTEIN"/>
    <property type="match status" value="1"/>
</dbReference>
<keyword evidence="3" id="KW-0472">Membrane</keyword>
<comment type="subcellular location">
    <subcellularLocation>
        <location evidence="1">Cell outer membrane</location>
        <topology evidence="1">Lipid-anchor</topology>
    </subcellularLocation>
</comment>
<dbReference type="AlphaFoldDB" id="A0A510X4Z1"/>
<keyword evidence="10" id="KW-1185">Reference proteome</keyword>
<keyword evidence="5" id="KW-0998">Cell outer membrane</keyword>
<dbReference type="Pfam" id="PF13627">
    <property type="entry name" value="LptM_cons"/>
    <property type="match status" value="1"/>
</dbReference>
<evidence type="ECO:0000313" key="10">
    <source>
        <dbReference type="Proteomes" id="UP000321275"/>
    </source>
</evidence>
<evidence type="ECO:0000313" key="11">
    <source>
        <dbReference type="Proteomes" id="UP000651738"/>
    </source>
</evidence>
<evidence type="ECO:0000256" key="5">
    <source>
        <dbReference type="ARBA" id="ARBA00023237"/>
    </source>
</evidence>
<dbReference type="NCBIfam" id="NF047847">
    <property type="entry name" value="SS_mature_LptM"/>
    <property type="match status" value="1"/>
</dbReference>
<dbReference type="GO" id="GO:0009279">
    <property type="term" value="C:cell outer membrane"/>
    <property type="evidence" value="ECO:0007669"/>
    <property type="project" value="UniProtKB-SubCell"/>
</dbReference>
<name>A0A510X4Z1_9GAMM</name>
<keyword evidence="2" id="KW-0732">Signal</keyword>
<organism evidence="8 10">
    <name type="scientific">Bisbaumannia pacifica</name>
    <dbReference type="NCBI Taxonomy" id="77098"/>
    <lineage>
        <taxon>Bacteria</taxon>
        <taxon>Pseudomonadati</taxon>
        <taxon>Pseudomonadota</taxon>
        <taxon>Gammaproteobacteria</taxon>
        <taxon>Oceanospirillales</taxon>
        <taxon>Halomonadaceae</taxon>
        <taxon>Bisbaumannia</taxon>
    </lineage>
</organism>
<dbReference type="RefSeq" id="WP_146801741.1">
    <property type="nucleotide sequence ID" value="NZ_BJUK01000006.1"/>
</dbReference>
<reference evidence="8 10" key="1">
    <citation type="submission" date="2019-07" db="EMBL/GenBank/DDBJ databases">
        <title>Whole genome shotgun sequence of Halomonas pacifica NBRC 102220.</title>
        <authorList>
            <person name="Hosoyama A."/>
            <person name="Uohara A."/>
            <person name="Ohji S."/>
            <person name="Ichikawa N."/>
        </authorList>
    </citation>
    <scope>NUCLEOTIDE SEQUENCE [LARGE SCALE GENOMIC DNA]</scope>
    <source>
        <strain evidence="8 10">NBRC 102220</strain>
    </source>
</reference>
<evidence type="ECO:0000313" key="9">
    <source>
        <dbReference type="EMBL" id="MBH8581062.1"/>
    </source>
</evidence>
<dbReference type="Proteomes" id="UP000651738">
    <property type="component" value="Unassembled WGS sequence"/>
</dbReference>
<dbReference type="InterPro" id="IPR032831">
    <property type="entry name" value="LptM_cons"/>
</dbReference>
<evidence type="ECO:0000256" key="4">
    <source>
        <dbReference type="ARBA" id="ARBA00023139"/>
    </source>
</evidence>
<sequence length="41" mass="4239">MARLTLGLLVLMLLAGCGQKGPLYLPETTPPEAAAPTDDEA</sequence>
<proteinExistence type="predicted"/>
<evidence type="ECO:0000256" key="1">
    <source>
        <dbReference type="ARBA" id="ARBA00004459"/>
    </source>
</evidence>
<gene>
    <name evidence="8" type="ORF">HPA02_07420</name>
    <name evidence="9" type="ORF">I7V36_13230</name>
</gene>
<evidence type="ECO:0000313" key="8">
    <source>
        <dbReference type="EMBL" id="GEK46459.1"/>
    </source>
</evidence>